<evidence type="ECO:0000256" key="2">
    <source>
        <dbReference type="ARBA" id="ARBA00016549"/>
    </source>
</evidence>
<evidence type="ECO:0000256" key="5">
    <source>
        <dbReference type="PIRSR" id="PIRSR605493-1"/>
    </source>
</evidence>
<feature type="binding site" evidence="5">
    <location>
        <position position="123"/>
    </location>
    <ligand>
        <name>substrate</name>
    </ligand>
</feature>
<dbReference type="PANTHER" id="PTHR33254">
    <property type="entry name" value="4-HYDROXY-4-METHYL-2-OXOGLUTARATE ALDOLASE 3-RELATED"/>
    <property type="match status" value="1"/>
</dbReference>
<keyword evidence="5" id="KW-0479">Metal-binding</keyword>
<evidence type="ECO:0000313" key="7">
    <source>
        <dbReference type="Proteomes" id="UP000320314"/>
    </source>
</evidence>
<dbReference type="AlphaFoldDB" id="A0A506UCV8"/>
<dbReference type="RefSeq" id="WP_141165774.1">
    <property type="nucleotide sequence ID" value="NZ_VHLH01000005.1"/>
</dbReference>
<feature type="binding site" evidence="5">
    <location>
        <position position="124"/>
    </location>
    <ligand>
        <name>Mg(2+)</name>
        <dbReference type="ChEBI" id="CHEBI:18420"/>
    </ligand>
</feature>
<dbReference type="SUPFAM" id="SSF89562">
    <property type="entry name" value="RraA-like"/>
    <property type="match status" value="1"/>
</dbReference>
<comment type="caution">
    <text evidence="6">The sequence shown here is derived from an EMBL/GenBank/DDBJ whole genome shotgun (WGS) entry which is preliminary data.</text>
</comment>
<gene>
    <name evidence="6" type="ORF">FJU11_04185</name>
</gene>
<name>A0A506UCV8_9HYPH</name>
<evidence type="ECO:0000256" key="4">
    <source>
        <dbReference type="ARBA" id="ARBA00030169"/>
    </source>
</evidence>
<feature type="binding site" evidence="5">
    <location>
        <begin position="101"/>
        <end position="104"/>
    </location>
    <ligand>
        <name>substrate</name>
    </ligand>
</feature>
<dbReference type="CDD" id="cd16841">
    <property type="entry name" value="RraA_family"/>
    <property type="match status" value="1"/>
</dbReference>
<comment type="cofactor">
    <cofactor evidence="1">
        <name>a divalent metal cation</name>
        <dbReference type="ChEBI" id="CHEBI:60240"/>
    </cofactor>
</comment>
<accession>A0A506UCV8</accession>
<keyword evidence="5" id="KW-0460">Magnesium</keyword>
<dbReference type="Gene3D" id="3.50.30.40">
    <property type="entry name" value="Ribonuclease E inhibitor RraA/RraA-like"/>
    <property type="match status" value="1"/>
</dbReference>
<comment type="cofactor">
    <cofactor evidence="5">
        <name>Mg(2+)</name>
        <dbReference type="ChEBI" id="CHEBI:18420"/>
    </cofactor>
</comment>
<proteinExistence type="predicted"/>
<organism evidence="6 7">
    <name type="scientific">Pararhizobium mangrovi</name>
    <dbReference type="NCBI Taxonomy" id="2590452"/>
    <lineage>
        <taxon>Bacteria</taxon>
        <taxon>Pseudomonadati</taxon>
        <taxon>Pseudomonadota</taxon>
        <taxon>Alphaproteobacteria</taxon>
        <taxon>Hyphomicrobiales</taxon>
        <taxon>Rhizobiaceae</taxon>
        <taxon>Rhizobium/Agrobacterium group</taxon>
        <taxon>Pararhizobium</taxon>
    </lineage>
</organism>
<dbReference type="Pfam" id="PF03737">
    <property type="entry name" value="RraA-like"/>
    <property type="match status" value="1"/>
</dbReference>
<dbReference type="Proteomes" id="UP000320314">
    <property type="component" value="Unassembled WGS sequence"/>
</dbReference>
<sequence length="219" mass="23232">MANFDYSDTDWDSISRLSKWYSGDIHDSMERHGAFGYLEGISLFGHLEPGQVVCGPAVTVLFAPSNRRDHPQDTYHYAIDHCPKGGVLVVDASCSPGSCTGGLMSTGAKTRGAAATIVNGTVRDTAEVKKLGYPLFGTSLSPLSVSGRKEPVAAQVPIRIAGIQIMPGDVIFADIDGVVVIAKNLVSTIADEAEKGGRGEAEAQKRILDGEALQSVWQI</sequence>
<dbReference type="PANTHER" id="PTHR33254:SF4">
    <property type="entry name" value="4-HYDROXY-4-METHYL-2-OXOGLUTARATE ALDOLASE 3-RELATED"/>
    <property type="match status" value="1"/>
</dbReference>
<evidence type="ECO:0000256" key="3">
    <source>
        <dbReference type="ARBA" id="ARBA00029596"/>
    </source>
</evidence>
<evidence type="ECO:0000256" key="1">
    <source>
        <dbReference type="ARBA" id="ARBA00001968"/>
    </source>
</evidence>
<keyword evidence="7" id="KW-1185">Reference proteome</keyword>
<reference evidence="6 7" key="1">
    <citation type="submission" date="2019-06" db="EMBL/GenBank/DDBJ databases">
        <authorList>
            <person name="Li M."/>
        </authorList>
    </citation>
    <scope>NUCLEOTIDE SEQUENCE [LARGE SCALE GENOMIC DNA]</scope>
    <source>
        <strain evidence="6 7">BGMRC6574</strain>
    </source>
</reference>
<dbReference type="InterPro" id="IPR005493">
    <property type="entry name" value="RraA/RraA-like"/>
</dbReference>
<dbReference type="OrthoDB" id="9812532at2"/>
<evidence type="ECO:0000313" key="6">
    <source>
        <dbReference type="EMBL" id="TPW30635.1"/>
    </source>
</evidence>
<dbReference type="GO" id="GO:0046872">
    <property type="term" value="F:metal ion binding"/>
    <property type="evidence" value="ECO:0007669"/>
    <property type="project" value="UniProtKB-KW"/>
</dbReference>
<dbReference type="EMBL" id="VHLH01000005">
    <property type="protein sequence ID" value="TPW30635.1"/>
    <property type="molecule type" value="Genomic_DNA"/>
</dbReference>
<protein>
    <recommendedName>
        <fullName evidence="2">Putative 4-hydroxy-4-methyl-2-oxoglutarate aldolase</fullName>
    </recommendedName>
    <alternativeName>
        <fullName evidence="3">Regulator of ribonuclease activity homolog</fullName>
    </alternativeName>
    <alternativeName>
        <fullName evidence="4">RraA-like protein</fullName>
    </alternativeName>
</protein>
<dbReference type="InterPro" id="IPR036704">
    <property type="entry name" value="RraA/RraA-like_sf"/>
</dbReference>